<feature type="non-terminal residue" evidence="2">
    <location>
        <position position="51"/>
    </location>
</feature>
<comment type="caution">
    <text evidence="2">The sequence shown here is derived from an EMBL/GenBank/DDBJ whole genome shotgun (WGS) entry which is preliminary data.</text>
</comment>
<dbReference type="Proteomes" id="UP000070121">
    <property type="component" value="Unassembled WGS sequence"/>
</dbReference>
<name>A0A135UFJ9_9PEZI</name>
<proteinExistence type="predicted"/>
<dbReference type="EMBL" id="JFFI01001542">
    <property type="protein sequence ID" value="KXH59136.1"/>
    <property type="molecule type" value="Genomic_DNA"/>
</dbReference>
<feature type="transmembrane region" description="Helical" evidence="1">
    <location>
        <begin position="30"/>
        <end position="48"/>
    </location>
</feature>
<reference evidence="2 3" key="1">
    <citation type="submission" date="2014-02" db="EMBL/GenBank/DDBJ databases">
        <title>The genome sequence of Colletotrichum salicis CBS 607.94.</title>
        <authorList>
            <person name="Baroncelli R."/>
            <person name="Thon M.R."/>
        </authorList>
    </citation>
    <scope>NUCLEOTIDE SEQUENCE [LARGE SCALE GENOMIC DNA]</scope>
    <source>
        <strain evidence="2 3">CBS 607.94</strain>
    </source>
</reference>
<gene>
    <name evidence="2" type="ORF">CSAL01_12914</name>
</gene>
<dbReference type="OrthoDB" id="4834148at2759"/>
<keyword evidence="3" id="KW-1185">Reference proteome</keyword>
<evidence type="ECO:0000313" key="2">
    <source>
        <dbReference type="EMBL" id="KXH59136.1"/>
    </source>
</evidence>
<sequence>MATAHNTVPRKKWWKIQWYSDADTPEERKFIIKLHLIVVPYAVLAYWVKYI</sequence>
<dbReference type="AlphaFoldDB" id="A0A135UFJ9"/>
<keyword evidence="1" id="KW-0812">Transmembrane</keyword>
<keyword evidence="1" id="KW-1133">Transmembrane helix</keyword>
<evidence type="ECO:0000313" key="3">
    <source>
        <dbReference type="Proteomes" id="UP000070121"/>
    </source>
</evidence>
<evidence type="ECO:0000256" key="1">
    <source>
        <dbReference type="SAM" id="Phobius"/>
    </source>
</evidence>
<accession>A0A135UFJ9</accession>
<organism evidence="2 3">
    <name type="scientific">Colletotrichum salicis</name>
    <dbReference type="NCBI Taxonomy" id="1209931"/>
    <lineage>
        <taxon>Eukaryota</taxon>
        <taxon>Fungi</taxon>
        <taxon>Dikarya</taxon>
        <taxon>Ascomycota</taxon>
        <taxon>Pezizomycotina</taxon>
        <taxon>Sordariomycetes</taxon>
        <taxon>Hypocreomycetidae</taxon>
        <taxon>Glomerellales</taxon>
        <taxon>Glomerellaceae</taxon>
        <taxon>Colletotrichum</taxon>
        <taxon>Colletotrichum acutatum species complex</taxon>
    </lineage>
</organism>
<keyword evidence="1" id="KW-0472">Membrane</keyword>
<protein>
    <submittedName>
        <fullName evidence="2">Major facilitator superfamily transporter</fullName>
    </submittedName>
</protein>